<keyword evidence="2" id="KW-0812">Transmembrane</keyword>
<keyword evidence="2" id="KW-0472">Membrane</keyword>
<accession>A0A9W8MK64</accession>
<feature type="region of interest" description="Disordered" evidence="1">
    <location>
        <begin position="277"/>
        <end position="301"/>
    </location>
</feature>
<comment type="caution">
    <text evidence="3">The sequence shown here is derived from an EMBL/GenBank/DDBJ whole genome shotgun (WGS) entry which is preliminary data.</text>
</comment>
<proteinExistence type="predicted"/>
<feature type="compositionally biased region" description="Polar residues" evidence="1">
    <location>
        <begin position="284"/>
        <end position="300"/>
    </location>
</feature>
<evidence type="ECO:0000256" key="1">
    <source>
        <dbReference type="SAM" id="MobiDB-lite"/>
    </source>
</evidence>
<feature type="transmembrane region" description="Helical" evidence="2">
    <location>
        <begin position="12"/>
        <end position="31"/>
    </location>
</feature>
<dbReference type="EMBL" id="JANBPK010000755">
    <property type="protein sequence ID" value="KAJ2932932.1"/>
    <property type="molecule type" value="Genomic_DNA"/>
</dbReference>
<dbReference type="Proteomes" id="UP001140091">
    <property type="component" value="Unassembled WGS sequence"/>
</dbReference>
<reference evidence="3" key="1">
    <citation type="submission" date="2022-06" db="EMBL/GenBank/DDBJ databases">
        <title>Genome Sequence of Candolleomyces eurysporus.</title>
        <authorList>
            <person name="Buettner E."/>
        </authorList>
    </citation>
    <scope>NUCLEOTIDE SEQUENCE</scope>
    <source>
        <strain evidence="3">VTCC 930004</strain>
    </source>
</reference>
<organism evidence="3 4">
    <name type="scientific">Candolleomyces eurysporus</name>
    <dbReference type="NCBI Taxonomy" id="2828524"/>
    <lineage>
        <taxon>Eukaryota</taxon>
        <taxon>Fungi</taxon>
        <taxon>Dikarya</taxon>
        <taxon>Basidiomycota</taxon>
        <taxon>Agaricomycotina</taxon>
        <taxon>Agaricomycetes</taxon>
        <taxon>Agaricomycetidae</taxon>
        <taxon>Agaricales</taxon>
        <taxon>Agaricineae</taxon>
        <taxon>Psathyrellaceae</taxon>
        <taxon>Candolleomyces</taxon>
    </lineage>
</organism>
<protein>
    <submittedName>
        <fullName evidence="3">Uncharacterized protein</fullName>
    </submittedName>
</protein>
<name>A0A9W8MK64_9AGAR</name>
<feature type="transmembrane region" description="Helical" evidence="2">
    <location>
        <begin position="198"/>
        <end position="223"/>
    </location>
</feature>
<dbReference type="AlphaFoldDB" id="A0A9W8MK64"/>
<keyword evidence="2" id="KW-1133">Transmembrane helix</keyword>
<evidence type="ECO:0000313" key="3">
    <source>
        <dbReference type="EMBL" id="KAJ2932932.1"/>
    </source>
</evidence>
<feature type="transmembrane region" description="Helical" evidence="2">
    <location>
        <begin position="120"/>
        <end position="141"/>
    </location>
</feature>
<evidence type="ECO:0000256" key="2">
    <source>
        <dbReference type="SAM" id="Phobius"/>
    </source>
</evidence>
<keyword evidence="4" id="KW-1185">Reference proteome</keyword>
<gene>
    <name evidence="3" type="ORF">H1R20_g4145</name>
</gene>
<feature type="transmembrane region" description="Helical" evidence="2">
    <location>
        <begin position="43"/>
        <end position="68"/>
    </location>
</feature>
<feature type="transmembrane region" description="Helical" evidence="2">
    <location>
        <begin position="153"/>
        <end position="177"/>
    </location>
</feature>
<evidence type="ECO:0000313" key="4">
    <source>
        <dbReference type="Proteomes" id="UP001140091"/>
    </source>
</evidence>
<sequence length="318" mass="34849">MAITYPDAAFIGALLSQLFMGVYITVFGLYIKLLRVRKTPFAAVDYGLVTLFVLCLATIVLDAVQQFFTLMRGGAPWTARVNAATSSMSLTLDFISQIILIYRCWHVWGRNLLIGIPPSIVALTSYASQVAGLCVTIDFASVSDSFRAVAKDWWVPLGLASMSLSLVVNAVVSALMITRIYLVYRETKSASDSAGTRLSWVASILLESAIALFFAQLVYLVLYKLEHPAFSLVAGPVTIIYGLNCTAIMVRVGMNRSYETVSTTRQQGQGSSLMFGVHKGEKSSPVSELSNSTQLSTGLENQRKGRFRQYNETETTIV</sequence>
<feature type="non-terminal residue" evidence="3">
    <location>
        <position position="318"/>
    </location>
</feature>
<feature type="transmembrane region" description="Helical" evidence="2">
    <location>
        <begin position="229"/>
        <end position="250"/>
    </location>
</feature>
<dbReference type="OrthoDB" id="3341077at2759"/>